<organism evidence="2">
    <name type="scientific">Streptomyces sp. NBC_00180</name>
    <dbReference type="NCBI Taxonomy" id="2903632"/>
    <lineage>
        <taxon>Bacteria</taxon>
        <taxon>Bacillati</taxon>
        <taxon>Actinomycetota</taxon>
        <taxon>Actinomycetes</taxon>
        <taxon>Kitasatosporales</taxon>
        <taxon>Streptomycetaceae</taxon>
        <taxon>Streptomyces</taxon>
    </lineage>
</organism>
<accession>A0AAU1I029</accession>
<feature type="compositionally biased region" description="Basic and acidic residues" evidence="1">
    <location>
        <begin position="184"/>
        <end position="199"/>
    </location>
</feature>
<feature type="region of interest" description="Disordered" evidence="1">
    <location>
        <begin position="171"/>
        <end position="239"/>
    </location>
</feature>
<dbReference type="Gene3D" id="1.20.120.330">
    <property type="entry name" value="Nucleotidyltransferases domain 2"/>
    <property type="match status" value="1"/>
</dbReference>
<feature type="compositionally biased region" description="Basic and acidic residues" evidence="1">
    <location>
        <begin position="207"/>
        <end position="222"/>
    </location>
</feature>
<gene>
    <name evidence="2" type="ORF">OG477_22795</name>
</gene>
<evidence type="ECO:0000256" key="1">
    <source>
        <dbReference type="SAM" id="MobiDB-lite"/>
    </source>
</evidence>
<protein>
    <recommendedName>
        <fullName evidence="3">Transposase</fullName>
    </recommendedName>
</protein>
<proteinExistence type="predicted"/>
<sequence>MPMERDQDVDLDTVADELYGLRPEEFIPTRAARAAAARTAGDRALATEIGKLRRPSLSAWASNLLVRERRSEVEPLLRLGKGLRQAHQDLDGAQLRELSRQQRILIGELSRQAGQLAAQAGHPISDAARHEVESTLHAALADPEAAREWASGRLTKPFSSATDFPAVAALASAHRTPPSPAAESRTRRPTSRDTKADKERRRRLTQARKDADKAARELRAQEDETATATRQAFAAKKHLDETQQRVAELTAELQHAKTEHQQARTAEQEARSDARAADRRLREARRRAEGAAGEVEGLEAGDDQ</sequence>
<evidence type="ECO:0000313" key="2">
    <source>
        <dbReference type="EMBL" id="WTP88014.1"/>
    </source>
</evidence>
<dbReference type="AlphaFoldDB" id="A0AAU1I029"/>
<name>A0AAU1I029_9ACTN</name>
<evidence type="ECO:0008006" key="3">
    <source>
        <dbReference type="Google" id="ProtNLM"/>
    </source>
</evidence>
<dbReference type="EMBL" id="CP108140">
    <property type="protein sequence ID" value="WTP88014.1"/>
    <property type="molecule type" value="Genomic_DNA"/>
</dbReference>
<feature type="compositionally biased region" description="Basic and acidic residues" evidence="1">
    <location>
        <begin position="254"/>
        <end position="289"/>
    </location>
</feature>
<reference evidence="2" key="1">
    <citation type="submission" date="2022-10" db="EMBL/GenBank/DDBJ databases">
        <title>The complete genomes of actinobacterial strains from the NBC collection.</title>
        <authorList>
            <person name="Joergensen T.S."/>
            <person name="Alvarez Arevalo M."/>
            <person name="Sterndorff E.B."/>
            <person name="Faurdal D."/>
            <person name="Vuksanovic O."/>
            <person name="Mourched A.-S."/>
            <person name="Charusanti P."/>
            <person name="Shaw S."/>
            <person name="Blin K."/>
            <person name="Weber T."/>
        </authorList>
    </citation>
    <scope>NUCLEOTIDE SEQUENCE</scope>
    <source>
        <strain evidence="2">NBC 00180</strain>
    </source>
</reference>
<feature type="region of interest" description="Disordered" evidence="1">
    <location>
        <begin position="254"/>
        <end position="304"/>
    </location>
</feature>